<dbReference type="AlphaFoldDB" id="A0AAE3GKZ5"/>
<dbReference type="SUPFAM" id="SSF53474">
    <property type="entry name" value="alpha/beta-Hydrolases"/>
    <property type="match status" value="1"/>
</dbReference>
<dbReference type="RefSeq" id="WP_253778025.1">
    <property type="nucleotide sequence ID" value="NZ_JAMTCK010000018.1"/>
</dbReference>
<gene>
    <name evidence="2" type="ORF">LX83_006204</name>
</gene>
<evidence type="ECO:0000259" key="1">
    <source>
        <dbReference type="Pfam" id="PF12146"/>
    </source>
</evidence>
<proteinExistence type="predicted"/>
<dbReference type="InterPro" id="IPR022742">
    <property type="entry name" value="Hydrolase_4"/>
</dbReference>
<dbReference type="EMBL" id="JAMTCK010000018">
    <property type="protein sequence ID" value="MCP2169319.1"/>
    <property type="molecule type" value="Genomic_DNA"/>
</dbReference>
<sequence>MPTSLELTSVDGVALDAVVHPATATSPLGTVVLAHGLTADKDGSHGRLATLAEELVAAGFAVLRFSFRGHGASGGTQRGVTIAGAMLDLEAAVGHADAELPAPVSVVAASFGAVPTCLTLPYLDQLYSGLVLWNPVLNLHRTFIEPELPGGLRQFGPGRQETLAEQGFLTTEGGFELGRVLFEEFHYHRPDECFVDSDVPALVIHGDRDTYVSHAIAQRTAATKDDCEFHTVAGAEHGFAAPQHGEEAVTLTVDWLVARHGGG</sequence>
<organism evidence="2 3">
    <name type="scientific">Goodfellowiella coeruleoviolacea</name>
    <dbReference type="NCBI Taxonomy" id="334858"/>
    <lineage>
        <taxon>Bacteria</taxon>
        <taxon>Bacillati</taxon>
        <taxon>Actinomycetota</taxon>
        <taxon>Actinomycetes</taxon>
        <taxon>Pseudonocardiales</taxon>
        <taxon>Pseudonocardiaceae</taxon>
        <taxon>Goodfellowiella</taxon>
    </lineage>
</organism>
<dbReference type="Pfam" id="PF12146">
    <property type="entry name" value="Hydrolase_4"/>
    <property type="match status" value="1"/>
</dbReference>
<evidence type="ECO:0000313" key="2">
    <source>
        <dbReference type="EMBL" id="MCP2169319.1"/>
    </source>
</evidence>
<dbReference type="InterPro" id="IPR029058">
    <property type="entry name" value="AB_hydrolase_fold"/>
</dbReference>
<keyword evidence="3" id="KW-1185">Reference proteome</keyword>
<comment type="caution">
    <text evidence="2">The sequence shown here is derived from an EMBL/GenBank/DDBJ whole genome shotgun (WGS) entry which is preliminary data.</text>
</comment>
<dbReference type="Proteomes" id="UP001206128">
    <property type="component" value="Unassembled WGS sequence"/>
</dbReference>
<feature type="domain" description="Serine aminopeptidase S33" evidence="1">
    <location>
        <begin position="26"/>
        <end position="143"/>
    </location>
</feature>
<accession>A0AAE3GKZ5</accession>
<reference evidence="2" key="1">
    <citation type="submission" date="2022-06" db="EMBL/GenBank/DDBJ databases">
        <title>Genomic Encyclopedia of Archaeal and Bacterial Type Strains, Phase II (KMG-II): from individual species to whole genera.</title>
        <authorList>
            <person name="Goeker M."/>
        </authorList>
    </citation>
    <scope>NUCLEOTIDE SEQUENCE</scope>
    <source>
        <strain evidence="2">DSM 43935</strain>
    </source>
</reference>
<protein>
    <recommendedName>
        <fullName evidence="1">Serine aminopeptidase S33 domain-containing protein</fullName>
    </recommendedName>
</protein>
<evidence type="ECO:0000313" key="3">
    <source>
        <dbReference type="Proteomes" id="UP001206128"/>
    </source>
</evidence>
<dbReference type="PANTHER" id="PTHR42886:SF29">
    <property type="entry name" value="PUMMELIG, ISOFORM A"/>
    <property type="match status" value="1"/>
</dbReference>
<dbReference type="PANTHER" id="PTHR42886">
    <property type="entry name" value="RE40534P-RELATED"/>
    <property type="match status" value="1"/>
</dbReference>
<dbReference type="Gene3D" id="3.40.50.1820">
    <property type="entry name" value="alpha/beta hydrolase"/>
    <property type="match status" value="1"/>
</dbReference>
<name>A0AAE3GKZ5_9PSEU</name>